<dbReference type="SUPFAM" id="SSF51735">
    <property type="entry name" value="NAD(P)-binding Rossmann-fold domains"/>
    <property type="match status" value="1"/>
</dbReference>
<evidence type="ECO:0000313" key="7">
    <source>
        <dbReference type="EMBL" id="GEN78420.1"/>
    </source>
</evidence>
<comment type="caution">
    <text evidence="7">The sequence shown here is derived from an EMBL/GenBank/DDBJ whole genome shotgun (WGS) entry which is preliminary data.</text>
</comment>
<reference evidence="7 8" key="1">
    <citation type="submission" date="2019-07" db="EMBL/GenBank/DDBJ databases">
        <title>Whole genome shotgun sequence of Actinotalea fermentans NBRC 105374.</title>
        <authorList>
            <person name="Hosoyama A."/>
            <person name="Uohara A."/>
            <person name="Ohji S."/>
            <person name="Ichikawa N."/>
        </authorList>
    </citation>
    <scope>NUCLEOTIDE SEQUENCE [LARGE SCALE GENOMIC DNA]</scope>
    <source>
        <strain evidence="7 8">NBRC 105374</strain>
    </source>
</reference>
<dbReference type="InterPro" id="IPR050223">
    <property type="entry name" value="D-isomer_2-hydroxyacid_DH"/>
</dbReference>
<keyword evidence="8" id="KW-1185">Reference proteome</keyword>
<keyword evidence="2 4" id="KW-0560">Oxidoreductase</keyword>
<evidence type="ECO:0000256" key="1">
    <source>
        <dbReference type="ARBA" id="ARBA00005854"/>
    </source>
</evidence>
<dbReference type="GO" id="GO:0030267">
    <property type="term" value="F:glyoxylate reductase (NADPH) activity"/>
    <property type="evidence" value="ECO:0007669"/>
    <property type="project" value="TreeGrafter"/>
</dbReference>
<dbReference type="Gene3D" id="3.40.50.720">
    <property type="entry name" value="NAD(P)-binding Rossmann-like Domain"/>
    <property type="match status" value="2"/>
</dbReference>
<organism evidence="7 8">
    <name type="scientific">Actinotalea fermentans</name>
    <dbReference type="NCBI Taxonomy" id="43671"/>
    <lineage>
        <taxon>Bacteria</taxon>
        <taxon>Bacillati</taxon>
        <taxon>Actinomycetota</taxon>
        <taxon>Actinomycetes</taxon>
        <taxon>Micrococcales</taxon>
        <taxon>Cellulomonadaceae</taxon>
        <taxon>Actinotalea</taxon>
    </lineage>
</organism>
<gene>
    <name evidence="7" type="ORF">AFE02nite_01540</name>
</gene>
<feature type="domain" description="D-isomer specific 2-hydroxyacid dehydrogenase catalytic" evidence="5">
    <location>
        <begin position="53"/>
        <end position="320"/>
    </location>
</feature>
<dbReference type="InterPro" id="IPR029753">
    <property type="entry name" value="D-isomer_DH_CS"/>
</dbReference>
<dbReference type="CDD" id="cd12166">
    <property type="entry name" value="2-Hacid_dh_7"/>
    <property type="match status" value="1"/>
</dbReference>
<dbReference type="Pfam" id="PF00389">
    <property type="entry name" value="2-Hacid_dh"/>
    <property type="match status" value="1"/>
</dbReference>
<dbReference type="PROSITE" id="PS00671">
    <property type="entry name" value="D_2_HYDROXYACID_DH_3"/>
    <property type="match status" value="1"/>
</dbReference>
<dbReference type="InterPro" id="IPR006140">
    <property type="entry name" value="D-isomer_DH_NAD-bd"/>
</dbReference>
<dbReference type="PANTHER" id="PTHR10996:SF178">
    <property type="entry name" value="2-HYDROXYACID DEHYDROGENASE YGL185C-RELATED"/>
    <property type="match status" value="1"/>
</dbReference>
<dbReference type="EMBL" id="BJYK01000001">
    <property type="protein sequence ID" value="GEN78420.1"/>
    <property type="molecule type" value="Genomic_DNA"/>
</dbReference>
<dbReference type="Proteomes" id="UP000321484">
    <property type="component" value="Unassembled WGS sequence"/>
</dbReference>
<dbReference type="GO" id="GO:0005829">
    <property type="term" value="C:cytosol"/>
    <property type="evidence" value="ECO:0007669"/>
    <property type="project" value="TreeGrafter"/>
</dbReference>
<dbReference type="SUPFAM" id="SSF52283">
    <property type="entry name" value="Formate/glycerate dehydrogenase catalytic domain-like"/>
    <property type="match status" value="1"/>
</dbReference>
<name>A0A511YTA0_9CELL</name>
<feature type="domain" description="D-isomer specific 2-hydroxyacid dehydrogenase NAD-binding" evidence="6">
    <location>
        <begin position="118"/>
        <end position="289"/>
    </location>
</feature>
<evidence type="ECO:0000313" key="8">
    <source>
        <dbReference type="Proteomes" id="UP000321484"/>
    </source>
</evidence>
<evidence type="ECO:0000256" key="2">
    <source>
        <dbReference type="ARBA" id="ARBA00023002"/>
    </source>
</evidence>
<dbReference type="PANTHER" id="PTHR10996">
    <property type="entry name" value="2-HYDROXYACID DEHYDROGENASE-RELATED"/>
    <property type="match status" value="1"/>
</dbReference>
<evidence type="ECO:0000259" key="5">
    <source>
        <dbReference type="Pfam" id="PF00389"/>
    </source>
</evidence>
<evidence type="ECO:0000256" key="4">
    <source>
        <dbReference type="RuleBase" id="RU003719"/>
    </source>
</evidence>
<proteinExistence type="inferred from homology"/>
<dbReference type="GO" id="GO:0051287">
    <property type="term" value="F:NAD binding"/>
    <property type="evidence" value="ECO:0007669"/>
    <property type="project" value="InterPro"/>
</dbReference>
<dbReference type="InterPro" id="IPR036291">
    <property type="entry name" value="NAD(P)-bd_dom_sf"/>
</dbReference>
<accession>A0A511YTA0</accession>
<dbReference type="AlphaFoldDB" id="A0A511YTA0"/>
<dbReference type="GO" id="GO:0016618">
    <property type="term" value="F:hydroxypyruvate reductase [NAD(P)H] activity"/>
    <property type="evidence" value="ECO:0007669"/>
    <property type="project" value="TreeGrafter"/>
</dbReference>
<comment type="similarity">
    <text evidence="1 4">Belongs to the D-isomer specific 2-hydroxyacid dehydrogenase family.</text>
</comment>
<dbReference type="Pfam" id="PF02826">
    <property type="entry name" value="2-Hacid_dh_C"/>
    <property type="match status" value="1"/>
</dbReference>
<dbReference type="InterPro" id="IPR006139">
    <property type="entry name" value="D-isomer_2_OHA_DH_cat_dom"/>
</dbReference>
<sequence>MTSSVARPVTMTVAHQEVLDALVARGVPDGARVVLWDVTSPIAEAGAGDVRPEDVDVVVVPNYGATRALLARLEALPRLAMVQLPSAGYEHALGHIRPEVTVCNGRGVHDAGTAELAVALALASQRGIDDAVRDAADGRWAPRLRSSLADRRVLVLGYGAIGSAVGRRLRAFEADVVPVASSAREQDGETVHAVADVHELLPTADVVIVTLPLTQATEHLVDARFLAALPDGALLVNVGRGRVVDTQALLAEVSAGRLRAALDVTDPEPLPADHPLWRAPGVIVTPHVGGYTDATTPRLAELLRRQLVELVAGRAPLNVVRAAVGP</sequence>
<keyword evidence="3" id="KW-0520">NAD</keyword>
<evidence type="ECO:0000259" key="6">
    <source>
        <dbReference type="Pfam" id="PF02826"/>
    </source>
</evidence>
<dbReference type="RefSeq" id="WP_261765341.1">
    <property type="nucleotide sequence ID" value="NZ_BJYK01000001.1"/>
</dbReference>
<evidence type="ECO:0000256" key="3">
    <source>
        <dbReference type="ARBA" id="ARBA00023027"/>
    </source>
</evidence>
<protein>
    <submittedName>
        <fullName evidence="7">Dehydrogenase</fullName>
    </submittedName>
</protein>